<dbReference type="InterPro" id="IPR000644">
    <property type="entry name" value="CBS_dom"/>
</dbReference>
<evidence type="ECO:0000313" key="5">
    <source>
        <dbReference type="Proteomes" id="UP000252707"/>
    </source>
</evidence>
<sequence length="134" mass="15041">MSPSKLVQVRDVMNPQVDMVDGMATVREALRALQHVENKCLVVKKRHEHDEYGMLLLSDVARKVLAQDRAPDRVNVYEVMTKPVISVEPGMDIRYCARLFDRFGLTRAPVVECGEVLGVVSFTDLVLRGMLAGE</sequence>
<dbReference type="OrthoDB" id="9771532at2"/>
<reference evidence="4 5" key="1">
    <citation type="submission" date="2018-07" db="EMBL/GenBank/DDBJ databases">
        <title>Genomic Encyclopedia of Type Strains, Phase IV (KMG-IV): sequencing the most valuable type-strain genomes for metagenomic binning, comparative biology and taxonomic classification.</title>
        <authorList>
            <person name="Goeker M."/>
        </authorList>
    </citation>
    <scope>NUCLEOTIDE SEQUENCE [LARGE SCALE GENOMIC DNA]</scope>
    <source>
        <strain evidence="4 5">DSM 26407</strain>
    </source>
</reference>
<dbReference type="InterPro" id="IPR051257">
    <property type="entry name" value="Diverse_CBS-Domain"/>
</dbReference>
<protein>
    <submittedName>
        <fullName evidence="4">CBS domain protein</fullName>
    </submittedName>
</protein>
<dbReference type="Proteomes" id="UP000252707">
    <property type="component" value="Unassembled WGS sequence"/>
</dbReference>
<dbReference type="InterPro" id="IPR046342">
    <property type="entry name" value="CBS_dom_sf"/>
</dbReference>
<dbReference type="Gene3D" id="3.10.580.10">
    <property type="entry name" value="CBS-domain"/>
    <property type="match status" value="1"/>
</dbReference>
<evidence type="ECO:0000256" key="1">
    <source>
        <dbReference type="ARBA" id="ARBA00023122"/>
    </source>
</evidence>
<keyword evidence="5" id="KW-1185">Reference proteome</keyword>
<evidence type="ECO:0000313" key="4">
    <source>
        <dbReference type="EMBL" id="RCX33476.1"/>
    </source>
</evidence>
<proteinExistence type="predicted"/>
<organism evidence="4 5">
    <name type="scientific">Thioalbus denitrificans</name>
    <dbReference type="NCBI Taxonomy" id="547122"/>
    <lineage>
        <taxon>Bacteria</taxon>
        <taxon>Pseudomonadati</taxon>
        <taxon>Pseudomonadota</taxon>
        <taxon>Gammaproteobacteria</taxon>
        <taxon>Chromatiales</taxon>
        <taxon>Ectothiorhodospiraceae</taxon>
        <taxon>Thioalbus</taxon>
    </lineage>
</organism>
<dbReference type="PANTHER" id="PTHR43080">
    <property type="entry name" value="CBS DOMAIN-CONTAINING PROTEIN CBSX3, MITOCHONDRIAL"/>
    <property type="match status" value="1"/>
</dbReference>
<evidence type="ECO:0000259" key="3">
    <source>
        <dbReference type="PROSITE" id="PS51371"/>
    </source>
</evidence>
<dbReference type="EMBL" id="QPJY01000001">
    <property type="protein sequence ID" value="RCX33476.1"/>
    <property type="molecule type" value="Genomic_DNA"/>
</dbReference>
<name>A0A369CLB6_9GAMM</name>
<feature type="domain" description="CBS" evidence="3">
    <location>
        <begin position="80"/>
        <end position="134"/>
    </location>
</feature>
<keyword evidence="1 2" id="KW-0129">CBS domain</keyword>
<dbReference type="SMART" id="SM00116">
    <property type="entry name" value="CBS"/>
    <property type="match status" value="2"/>
</dbReference>
<dbReference type="PROSITE" id="PS51371">
    <property type="entry name" value="CBS"/>
    <property type="match status" value="1"/>
</dbReference>
<dbReference type="AlphaFoldDB" id="A0A369CLB6"/>
<gene>
    <name evidence="4" type="ORF">DFQ59_101780</name>
</gene>
<dbReference type="SUPFAM" id="SSF54631">
    <property type="entry name" value="CBS-domain pair"/>
    <property type="match status" value="1"/>
</dbReference>
<dbReference type="CDD" id="cd04630">
    <property type="entry name" value="CBS_pair_bac"/>
    <property type="match status" value="1"/>
</dbReference>
<dbReference type="PANTHER" id="PTHR43080:SF2">
    <property type="entry name" value="CBS DOMAIN-CONTAINING PROTEIN"/>
    <property type="match status" value="1"/>
</dbReference>
<accession>A0A369CLB6</accession>
<dbReference type="RefSeq" id="WP_114278307.1">
    <property type="nucleotide sequence ID" value="NZ_QPJY01000001.1"/>
</dbReference>
<evidence type="ECO:0000256" key="2">
    <source>
        <dbReference type="PROSITE-ProRule" id="PRU00703"/>
    </source>
</evidence>
<dbReference type="Pfam" id="PF00571">
    <property type="entry name" value="CBS"/>
    <property type="match status" value="2"/>
</dbReference>
<comment type="caution">
    <text evidence="4">The sequence shown here is derived from an EMBL/GenBank/DDBJ whole genome shotgun (WGS) entry which is preliminary data.</text>
</comment>